<dbReference type="PANTHER" id="PTHR31343:SF8">
    <property type="entry name" value="OS07G0246600 PROTEIN"/>
    <property type="match status" value="1"/>
</dbReference>
<dbReference type="EMBL" id="JRKL02002898">
    <property type="protein sequence ID" value="KAF3957163.1"/>
    <property type="molecule type" value="Genomic_DNA"/>
</dbReference>
<sequence>MSASGVSVSRNRGENRFYNPPHVRRQQLQQRQEQQQQQQQRQQQQQQQQQRASSSTMTMITSACCSSSSSSSLSSTTNSSLSKSDCSVPADCSVPDSGSGLGLSLSCSGETNLDRFLEHTTPVVTAQYLSKTSIRGWRTCEPAVLNPYFVLGDLWESFKEWSAYGAGVPLLLNGSDSVVQYYVPYLSGIQLYIDPSKPSSRQRRPGEESDSMSSRESSSDSSSDDGVERQASNVVNGSWNQPNIDANIQGLKRISLRNKTIAGSSSDESENCSPLGQLVFEYFEHDPPFSREPLADKIQVLSSRFPKLRTYWSCDLSPLSWISVAWYPIYRIPTGPTLQNLDACFLTFHSLSTPFQITSTDGLHFRGSRPKEVRSADLPIKLSLPIFGLASYKFKVSVWNPNGVYECQRVNLLLRAADNWLRQLQVNHPDYRFFLSHNSQRR</sequence>
<feature type="compositionally biased region" description="Polar residues" evidence="1">
    <location>
        <begin position="230"/>
        <end position="241"/>
    </location>
</feature>
<feature type="region of interest" description="Disordered" evidence="1">
    <location>
        <begin position="67"/>
        <end position="86"/>
    </location>
</feature>
<reference evidence="2" key="1">
    <citation type="submission" date="2020-03" db="EMBL/GenBank/DDBJ databases">
        <title>Castanea mollissima Vanexum genome sequencing.</title>
        <authorList>
            <person name="Staton M."/>
        </authorList>
    </citation>
    <scope>NUCLEOTIDE SEQUENCE</scope>
    <source>
        <tissue evidence="2">Leaf</tissue>
    </source>
</reference>
<evidence type="ECO:0000256" key="1">
    <source>
        <dbReference type="SAM" id="MobiDB-lite"/>
    </source>
</evidence>
<keyword evidence="3" id="KW-1185">Reference proteome</keyword>
<comment type="caution">
    <text evidence="2">The sequence shown here is derived from an EMBL/GenBank/DDBJ whole genome shotgun (WGS) entry which is preliminary data.</text>
</comment>
<feature type="compositionally biased region" description="Low complexity" evidence="1">
    <location>
        <begin position="26"/>
        <end position="53"/>
    </location>
</feature>
<evidence type="ECO:0000313" key="3">
    <source>
        <dbReference type="Proteomes" id="UP000737018"/>
    </source>
</evidence>
<evidence type="ECO:0000313" key="2">
    <source>
        <dbReference type="EMBL" id="KAF3957163.1"/>
    </source>
</evidence>
<proteinExistence type="predicted"/>
<name>A0A8J4VDB9_9ROSI</name>
<feature type="compositionally biased region" description="Polar residues" evidence="1">
    <location>
        <begin position="1"/>
        <end position="10"/>
    </location>
</feature>
<dbReference type="OrthoDB" id="784906at2759"/>
<dbReference type="AlphaFoldDB" id="A0A8J4VDB9"/>
<dbReference type="InterPro" id="IPR008507">
    <property type="entry name" value="DUF789"/>
</dbReference>
<dbReference type="Proteomes" id="UP000737018">
    <property type="component" value="Unassembled WGS sequence"/>
</dbReference>
<dbReference type="SUPFAM" id="SSF81995">
    <property type="entry name" value="beta-sandwich domain of Sec23/24"/>
    <property type="match status" value="1"/>
</dbReference>
<protein>
    <submittedName>
        <fullName evidence="2">Uncharacterized protein</fullName>
    </submittedName>
</protein>
<accession>A0A8J4VDB9</accession>
<feature type="region of interest" description="Disordered" evidence="1">
    <location>
        <begin position="1"/>
        <end position="53"/>
    </location>
</feature>
<feature type="compositionally biased region" description="Low complexity" evidence="1">
    <location>
        <begin position="211"/>
        <end position="221"/>
    </location>
</feature>
<gene>
    <name evidence="2" type="ORF">CMV_017793</name>
</gene>
<dbReference type="Pfam" id="PF05623">
    <property type="entry name" value="DUF789"/>
    <property type="match status" value="1"/>
</dbReference>
<dbReference type="PANTHER" id="PTHR31343">
    <property type="entry name" value="T15D22.8"/>
    <property type="match status" value="1"/>
</dbReference>
<feature type="region of interest" description="Disordered" evidence="1">
    <location>
        <begin position="196"/>
        <end position="241"/>
    </location>
</feature>
<organism evidence="2 3">
    <name type="scientific">Castanea mollissima</name>
    <name type="common">Chinese chestnut</name>
    <dbReference type="NCBI Taxonomy" id="60419"/>
    <lineage>
        <taxon>Eukaryota</taxon>
        <taxon>Viridiplantae</taxon>
        <taxon>Streptophyta</taxon>
        <taxon>Embryophyta</taxon>
        <taxon>Tracheophyta</taxon>
        <taxon>Spermatophyta</taxon>
        <taxon>Magnoliopsida</taxon>
        <taxon>eudicotyledons</taxon>
        <taxon>Gunneridae</taxon>
        <taxon>Pentapetalae</taxon>
        <taxon>rosids</taxon>
        <taxon>fabids</taxon>
        <taxon>Fagales</taxon>
        <taxon>Fagaceae</taxon>
        <taxon>Castanea</taxon>
    </lineage>
</organism>